<dbReference type="OrthoDB" id="5297128at2"/>
<reference evidence="2" key="1">
    <citation type="journal article" date="2016" name="Int. J. Mol. Sci.">
        <title>Comparative genomics of the extreme acidophile Acidithiobacillus thiooxidans reveals intraspecific divergence and niche adaptation.</title>
        <authorList>
            <person name="Zhang X."/>
            <person name="Feng X."/>
            <person name="Tao J."/>
            <person name="Ma L."/>
            <person name="Xiao Y."/>
            <person name="Liang Y."/>
            <person name="Liu X."/>
            <person name="Yin H."/>
        </authorList>
    </citation>
    <scope>NUCLEOTIDE SEQUENCE [LARGE SCALE GENOMIC DNA]</scope>
    <source>
        <strain evidence="2">DXS-W</strain>
    </source>
</reference>
<evidence type="ECO:0000313" key="2">
    <source>
        <dbReference type="EMBL" id="OCX69558.1"/>
    </source>
</evidence>
<dbReference type="EMBL" id="LWRY01000205">
    <property type="protein sequence ID" value="OCX69558.1"/>
    <property type="molecule type" value="Genomic_DNA"/>
</dbReference>
<dbReference type="Proteomes" id="UP000095008">
    <property type="component" value="Unassembled WGS sequence"/>
</dbReference>
<keyword evidence="1" id="KW-0732">Signal</keyword>
<proteinExistence type="predicted"/>
<dbReference type="AlphaFoldDB" id="A0A1C2JGQ1"/>
<evidence type="ECO:0000313" key="3">
    <source>
        <dbReference type="Proteomes" id="UP000095008"/>
    </source>
</evidence>
<accession>A0A1C2JGQ1</accession>
<evidence type="ECO:0000256" key="1">
    <source>
        <dbReference type="SAM" id="SignalP"/>
    </source>
</evidence>
<feature type="signal peptide" evidence="1">
    <location>
        <begin position="1"/>
        <end position="23"/>
    </location>
</feature>
<organism evidence="2 3">
    <name type="scientific">Acidithiobacillus thiooxidans</name>
    <name type="common">Thiobacillus thiooxidans</name>
    <dbReference type="NCBI Taxonomy" id="930"/>
    <lineage>
        <taxon>Bacteria</taxon>
        <taxon>Pseudomonadati</taxon>
        <taxon>Pseudomonadota</taxon>
        <taxon>Acidithiobacillia</taxon>
        <taxon>Acidithiobacillales</taxon>
        <taxon>Acidithiobacillaceae</taxon>
        <taxon>Acidithiobacillus</taxon>
    </lineage>
</organism>
<dbReference type="RefSeq" id="WP_010636839.1">
    <property type="nucleotide sequence ID" value="NZ_DAIAWO010000074.1"/>
</dbReference>
<evidence type="ECO:0008006" key="4">
    <source>
        <dbReference type="Google" id="ProtNLM"/>
    </source>
</evidence>
<feature type="non-terminal residue" evidence="2">
    <location>
        <position position="170"/>
    </location>
</feature>
<gene>
    <name evidence="2" type="ORF">A6M23_15170</name>
</gene>
<protein>
    <recommendedName>
        <fullName evidence="4">DUF302 domain-containing protein</fullName>
    </recommendedName>
</protein>
<dbReference type="SUPFAM" id="SSF103247">
    <property type="entry name" value="TT1751-like"/>
    <property type="match status" value="1"/>
</dbReference>
<dbReference type="Gene3D" id="3.30.310.70">
    <property type="entry name" value="TT1751-like domain"/>
    <property type="match status" value="1"/>
</dbReference>
<keyword evidence="3" id="KW-1185">Reference proteome</keyword>
<sequence>MKFRGLVALSVSVCASLFVTAVASPVYIEKVDMPMKAAMSEVKNVLHDGGYKIVLHLNILKLIQSQQKQLKIPNFNRHKFTDVQALVFCNPYDFSKLLNADWPAAAGCPLTLDVFSKGQNSYIVYGLRADFANTPASKKITQSFDSAVIKVLQGIPMSRQITKIPDFSGK</sequence>
<dbReference type="InterPro" id="IPR035923">
    <property type="entry name" value="TT1751-like_sf"/>
</dbReference>
<comment type="caution">
    <text evidence="2">The sequence shown here is derived from an EMBL/GenBank/DDBJ whole genome shotgun (WGS) entry which is preliminary data.</text>
</comment>
<feature type="chain" id="PRO_5009838125" description="DUF302 domain-containing protein" evidence="1">
    <location>
        <begin position="24"/>
        <end position="170"/>
    </location>
</feature>
<name>A0A1C2JGQ1_ACITH</name>